<organism evidence="4 5">
    <name type="scientific">Electrophorus voltai</name>
    <dbReference type="NCBI Taxonomy" id="2609070"/>
    <lineage>
        <taxon>Eukaryota</taxon>
        <taxon>Metazoa</taxon>
        <taxon>Chordata</taxon>
        <taxon>Craniata</taxon>
        <taxon>Vertebrata</taxon>
        <taxon>Euteleostomi</taxon>
        <taxon>Actinopterygii</taxon>
        <taxon>Neopterygii</taxon>
        <taxon>Teleostei</taxon>
        <taxon>Ostariophysi</taxon>
        <taxon>Gymnotiformes</taxon>
        <taxon>Gymnotoidei</taxon>
        <taxon>Gymnotidae</taxon>
        <taxon>Electrophorus</taxon>
    </lineage>
</organism>
<proteinExistence type="predicted"/>
<evidence type="ECO:0000313" key="5">
    <source>
        <dbReference type="Proteomes" id="UP001239994"/>
    </source>
</evidence>
<dbReference type="PANTHER" id="PTHR46478:SF1">
    <property type="entry name" value="VON WILLEBRAND FACTOR A DOMAIN-CONTAINING PROTEIN 3A"/>
    <property type="match status" value="1"/>
</dbReference>
<dbReference type="SUPFAM" id="SSF53300">
    <property type="entry name" value="vWA-like"/>
    <property type="match status" value="2"/>
</dbReference>
<name>A0AAD9DKZ1_9TELE</name>
<evidence type="ECO:0000256" key="2">
    <source>
        <dbReference type="SAM" id="SignalP"/>
    </source>
</evidence>
<dbReference type="Proteomes" id="UP001239994">
    <property type="component" value="Unassembled WGS sequence"/>
</dbReference>
<protein>
    <recommendedName>
        <fullName evidence="3">VWFA domain-containing protein</fullName>
    </recommendedName>
</protein>
<evidence type="ECO:0000256" key="1">
    <source>
        <dbReference type="SAM" id="MobiDB-lite"/>
    </source>
</evidence>
<dbReference type="SMART" id="SM00327">
    <property type="entry name" value="VWA"/>
    <property type="match status" value="1"/>
</dbReference>
<dbReference type="InterPro" id="IPR036465">
    <property type="entry name" value="vWFA_dom_sf"/>
</dbReference>
<dbReference type="Pfam" id="PF13768">
    <property type="entry name" value="VWA_3"/>
    <property type="match status" value="3"/>
</dbReference>
<comment type="caution">
    <text evidence="4">The sequence shown here is derived from an EMBL/GenBank/DDBJ whole genome shotgun (WGS) entry which is preliminary data.</text>
</comment>
<keyword evidence="5" id="KW-1185">Reference proteome</keyword>
<sequence>MVSSVCIMVAWLYVVFSVDLNQLHGPRPLDLEGNTKIRSLDFAEERRLLPSSSKVTSRQQREDERAWNSSVDWLEENSLERRGLTLPRLLSQRYMASASPREDVGWTQQEISAESLSDFETQLHQAIELYHSRIQWLTQRSRKMFGVVRGCRLGVLIDSSDWTCSEDKLADLQHHLLVRLHEAQQWLLQLMPSGACNLLQALEHARGHAQLDTLLLVLGSRPDQSPDTIVDYMAQSSQEGALTVHAVAYNCCSSHAIDTVKNMAKVTGGRYHLYSAALVCSELDSLSLADVSCGPCVEICVEPPAPLPATSADWLSSHSLEAKQLDLYQVLAPNAYAPLEGYVPILGKSIHSTVHERAMEQFTWHDGTVKNVHVDLPSLKNYQVPQPLSCSQPLKNDQVPQPLSCSQPLKNYQVPQPLSCSQPLKNDQVPQPLSCSQPLKNDQVPQPLSCSQPLKNDQVPQPLSCSQPLKNDQSRLLEAERVLERRAEWLSNTASRQIWGTVLLDVCGTNAPYQLHMRHAVRLLLQEQLPSTHSFSIIAFGSDVKSWRKHLAPPTHENLQEVWQWVQALECGGGRNTLAALRHAMGAELHGDTALTRGLYLLTTGVPDEDTAVTIPSGVAALRIMFMSAFWFSGRHPQVEVCDYAAASCRAAGVRLHVRLLTREEGPVCCHDTWSKTAAVLRNLAHATNGRFHWITDMGIVESDDIILLVGEMKKAVDYWQKCSDLVDSLLRRGSGSDSAEALSPQCCSPASGPPARACRPGPSAPRPTRLSLARLSRDAVEPKDVKRSSVWRPSSAKAVIPAVSSEVRPVQSAEHRKVACSQSVFYLENGMLGAVFRTYLQPKSTRKCSSTAKLPKHEDVCSTKQWLKRFGIRSLDLDLHKLVSGPECAHRRTLVPTVHKSVSAKYCDIFPSVQLKLGTPGPHSDAARAVLAFALACVVAVHCLRCVLSCGEGRLRHLFVSPGELRQYLLQAEKVQRRYARRTQWLLSGSRRVFGCVLEQAVCLVLDLSGSMASGLPGLQRELPTLIWDQLHANGVRFSMLAFSGEVRVWQAELVEATETRCREAVQWLGQLNVHGSTSVLQALQAACAFGDPLGVYVVSDGKPDCSRSLVLREAERLTAGKAVVIHTTTLSGLDSTARDFLKSLAHKTGGRFHQTPSHADTQTINQLLAQGFKEREAYPGHTGLPWSHGPYRGHMGLTLVTQAYPGHTGLPWSHGPYPGHTGLTLVTQAYPGHTGLTLVTQAYPGHTDLTLITQAYPGHTGLPWSHGPYPGHTGLPWSHGPYPGHTGLTLTTGTLPWSHGPYPDHRDLTLVTRALP</sequence>
<keyword evidence="2" id="KW-0732">Signal</keyword>
<dbReference type="CDD" id="cd00198">
    <property type="entry name" value="vWFA"/>
    <property type="match status" value="1"/>
</dbReference>
<evidence type="ECO:0000313" key="4">
    <source>
        <dbReference type="EMBL" id="KAK1785596.1"/>
    </source>
</evidence>
<gene>
    <name evidence="4" type="ORF">P4O66_018950</name>
</gene>
<dbReference type="Gene3D" id="3.40.50.410">
    <property type="entry name" value="von Willebrand factor, type A domain"/>
    <property type="match status" value="2"/>
</dbReference>
<accession>A0AAD9DKZ1</accession>
<dbReference type="InterPro" id="IPR002035">
    <property type="entry name" value="VWF_A"/>
</dbReference>
<feature type="signal peptide" evidence="2">
    <location>
        <begin position="1"/>
        <end position="17"/>
    </location>
</feature>
<evidence type="ECO:0000259" key="3">
    <source>
        <dbReference type="SMART" id="SM00327"/>
    </source>
</evidence>
<dbReference type="PANTHER" id="PTHR46478">
    <property type="entry name" value="VON WILLEBRAND FACTOR A DOMAIN-CONTAINING PROTEIN 3A"/>
    <property type="match status" value="1"/>
</dbReference>
<reference evidence="4" key="1">
    <citation type="submission" date="2023-03" db="EMBL/GenBank/DDBJ databases">
        <title>Electrophorus voltai genome.</title>
        <authorList>
            <person name="Bian C."/>
        </authorList>
    </citation>
    <scope>NUCLEOTIDE SEQUENCE</scope>
    <source>
        <strain evidence="4">CB-2022</strain>
        <tissue evidence="4">Muscle</tissue>
    </source>
</reference>
<dbReference type="EMBL" id="JAROKS010000026">
    <property type="protein sequence ID" value="KAK1785596.1"/>
    <property type="molecule type" value="Genomic_DNA"/>
</dbReference>
<feature type="domain" description="VWFA" evidence="3">
    <location>
        <begin position="1000"/>
        <end position="1169"/>
    </location>
</feature>
<feature type="region of interest" description="Disordered" evidence="1">
    <location>
        <begin position="421"/>
        <end position="467"/>
    </location>
</feature>
<feature type="chain" id="PRO_5042178835" description="VWFA domain-containing protein" evidence="2">
    <location>
        <begin position="18"/>
        <end position="1318"/>
    </location>
</feature>